<evidence type="ECO:0000256" key="1">
    <source>
        <dbReference type="ARBA" id="ARBA00022801"/>
    </source>
</evidence>
<keyword evidence="4" id="KW-1185">Reference proteome</keyword>
<keyword evidence="1" id="KW-0378">Hydrolase</keyword>
<dbReference type="Proteomes" id="UP000016924">
    <property type="component" value="Unassembled WGS sequence"/>
</dbReference>
<dbReference type="GO" id="GO:0016787">
    <property type="term" value="F:hydrolase activity"/>
    <property type="evidence" value="ECO:0007669"/>
    <property type="project" value="UniProtKB-KW"/>
</dbReference>
<dbReference type="eggNOG" id="KOG1515">
    <property type="taxonomic scope" value="Eukaryota"/>
</dbReference>
<dbReference type="InterPro" id="IPR029058">
    <property type="entry name" value="AB_hydrolase_fold"/>
</dbReference>
<protein>
    <recommendedName>
        <fullName evidence="2">Alpha/beta hydrolase fold-3 domain-containing protein</fullName>
    </recommendedName>
</protein>
<evidence type="ECO:0000259" key="2">
    <source>
        <dbReference type="Pfam" id="PF07859"/>
    </source>
</evidence>
<dbReference type="InterPro" id="IPR050300">
    <property type="entry name" value="GDXG_lipolytic_enzyme"/>
</dbReference>
<dbReference type="OMA" id="WTYENAS"/>
<dbReference type="EMBL" id="JH767590">
    <property type="protein sequence ID" value="EON67826.1"/>
    <property type="molecule type" value="Genomic_DNA"/>
</dbReference>
<organism evidence="3 4">
    <name type="scientific">Coniosporium apollinis (strain CBS 100218)</name>
    <name type="common">Rock-inhabiting black yeast</name>
    <dbReference type="NCBI Taxonomy" id="1168221"/>
    <lineage>
        <taxon>Eukaryota</taxon>
        <taxon>Fungi</taxon>
        <taxon>Dikarya</taxon>
        <taxon>Ascomycota</taxon>
        <taxon>Pezizomycotina</taxon>
        <taxon>Dothideomycetes</taxon>
        <taxon>Dothideomycetes incertae sedis</taxon>
        <taxon>Coniosporium</taxon>
    </lineage>
</organism>
<dbReference type="Gene3D" id="3.40.50.1820">
    <property type="entry name" value="alpha/beta hydrolase"/>
    <property type="match status" value="1"/>
</dbReference>
<dbReference type="HOGENOM" id="CLU_012494_6_3_1"/>
<proteinExistence type="predicted"/>
<dbReference type="Pfam" id="PF07859">
    <property type="entry name" value="Abhydrolase_3"/>
    <property type="match status" value="1"/>
</dbReference>
<accession>R7Z1M6</accession>
<evidence type="ECO:0000313" key="4">
    <source>
        <dbReference type="Proteomes" id="UP000016924"/>
    </source>
</evidence>
<dbReference type="PANTHER" id="PTHR48081:SF8">
    <property type="entry name" value="ALPHA_BETA HYDROLASE FOLD-3 DOMAIN-CONTAINING PROTEIN-RELATED"/>
    <property type="match status" value="1"/>
</dbReference>
<dbReference type="RefSeq" id="XP_007783143.1">
    <property type="nucleotide sequence ID" value="XM_007784953.1"/>
</dbReference>
<name>R7Z1M6_CONA1</name>
<dbReference type="PANTHER" id="PTHR48081">
    <property type="entry name" value="AB HYDROLASE SUPERFAMILY PROTEIN C4A8.06C"/>
    <property type="match status" value="1"/>
</dbReference>
<dbReference type="STRING" id="1168221.R7Z1M6"/>
<dbReference type="SUPFAM" id="SSF53474">
    <property type="entry name" value="alpha/beta-Hydrolases"/>
    <property type="match status" value="1"/>
</dbReference>
<sequence length="316" mass="34679">MDEGYDPEYLAVEKALGFRPGLSGTTEEKAAQYNQIVNGLAAQWPKEESVETREETIDQNVKARIYTPKDAGDSRLPVAVFYHGGGWISGTLDSEDPHCRIVARDTPCVVVSIEYRLAPYHPMPAPIDDCVIGFEWAFEFADKIHGDRDKYFTWGGSAGGQLALAVVNRLVASGRRSQVQGCIAVNPITCHPDNCPGQYKNIYTSYKENGVGVPIVNASDVRDALAAAASKPDDTGTFPALSPHLRDFPPVWIATCGKDCLRDDGVVMVKLLEDAGVKVKRVHYDGFPHYFHVLPMINKSQVLLQDIVDGVRFVLG</sequence>
<feature type="domain" description="Alpha/beta hydrolase fold-3" evidence="2">
    <location>
        <begin position="80"/>
        <end position="292"/>
    </location>
</feature>
<dbReference type="OrthoDB" id="408631at2759"/>
<dbReference type="AlphaFoldDB" id="R7Z1M6"/>
<dbReference type="InterPro" id="IPR013094">
    <property type="entry name" value="AB_hydrolase_3"/>
</dbReference>
<dbReference type="GeneID" id="19904392"/>
<reference evidence="4" key="1">
    <citation type="submission" date="2012-06" db="EMBL/GenBank/DDBJ databases">
        <title>The genome sequence of Coniosporium apollinis CBS 100218.</title>
        <authorList>
            <consortium name="The Broad Institute Genome Sequencing Platform"/>
            <person name="Cuomo C."/>
            <person name="Gorbushina A."/>
            <person name="Noack S."/>
            <person name="Walker B."/>
            <person name="Young S.K."/>
            <person name="Zeng Q."/>
            <person name="Gargeya S."/>
            <person name="Fitzgerald M."/>
            <person name="Haas B."/>
            <person name="Abouelleil A."/>
            <person name="Alvarado L."/>
            <person name="Arachchi H.M."/>
            <person name="Berlin A.M."/>
            <person name="Chapman S.B."/>
            <person name="Goldberg J."/>
            <person name="Griggs A."/>
            <person name="Gujja S."/>
            <person name="Hansen M."/>
            <person name="Howarth C."/>
            <person name="Imamovic A."/>
            <person name="Larimer J."/>
            <person name="McCowan C."/>
            <person name="Montmayeur A."/>
            <person name="Murphy C."/>
            <person name="Neiman D."/>
            <person name="Pearson M."/>
            <person name="Priest M."/>
            <person name="Roberts A."/>
            <person name="Saif S."/>
            <person name="Shea T."/>
            <person name="Sisk P."/>
            <person name="Sykes S."/>
            <person name="Wortman J."/>
            <person name="Nusbaum C."/>
            <person name="Birren B."/>
        </authorList>
    </citation>
    <scope>NUCLEOTIDE SEQUENCE [LARGE SCALE GENOMIC DNA]</scope>
    <source>
        <strain evidence="4">CBS 100218</strain>
    </source>
</reference>
<evidence type="ECO:0000313" key="3">
    <source>
        <dbReference type="EMBL" id="EON67826.1"/>
    </source>
</evidence>
<gene>
    <name evidence="3" type="ORF">W97_07081</name>
</gene>